<accession>A0AAW1R6C9</accession>
<evidence type="ECO:0000259" key="17">
    <source>
        <dbReference type="PROSITE" id="PS50089"/>
    </source>
</evidence>
<dbReference type="PROSITE" id="PS50089">
    <property type="entry name" value="ZF_RING_2"/>
    <property type="match status" value="1"/>
</dbReference>
<evidence type="ECO:0000256" key="16">
    <source>
        <dbReference type="SAM" id="SignalP"/>
    </source>
</evidence>
<feature type="domain" description="RING-type" evidence="17">
    <location>
        <begin position="571"/>
        <end position="614"/>
    </location>
</feature>
<feature type="transmembrane region" description="Helical" evidence="15">
    <location>
        <begin position="423"/>
        <end position="439"/>
    </location>
</feature>
<evidence type="ECO:0000256" key="4">
    <source>
        <dbReference type="ARBA" id="ARBA00012483"/>
    </source>
</evidence>
<dbReference type="EC" id="2.3.2.27" evidence="4"/>
<evidence type="ECO:0000256" key="5">
    <source>
        <dbReference type="ARBA" id="ARBA00022679"/>
    </source>
</evidence>
<dbReference type="Pfam" id="PF11145">
    <property type="entry name" value="DUF2921"/>
    <property type="match status" value="1"/>
</dbReference>
<protein>
    <recommendedName>
        <fullName evidence="4">RING-type E3 ubiquitin transferase</fullName>
        <ecNumber evidence="4">2.3.2.27</ecNumber>
    </recommendedName>
</protein>
<evidence type="ECO:0000256" key="15">
    <source>
        <dbReference type="SAM" id="Phobius"/>
    </source>
</evidence>
<keyword evidence="5" id="KW-0808">Transferase</keyword>
<keyword evidence="10" id="KW-0833">Ubl conjugation pathway</keyword>
<evidence type="ECO:0000256" key="13">
    <source>
        <dbReference type="ARBA" id="ARBA00023136"/>
    </source>
</evidence>
<dbReference type="AlphaFoldDB" id="A0AAW1R6C9"/>
<feature type="chain" id="PRO_5043497759" description="RING-type E3 ubiquitin transferase" evidence="16">
    <location>
        <begin position="30"/>
        <end position="620"/>
    </location>
</feature>
<comment type="pathway">
    <text evidence="3">Protein modification; protein ubiquitination.</text>
</comment>
<dbReference type="SMART" id="SM00744">
    <property type="entry name" value="RINGv"/>
    <property type="match status" value="1"/>
</dbReference>
<evidence type="ECO:0000256" key="10">
    <source>
        <dbReference type="ARBA" id="ARBA00022786"/>
    </source>
</evidence>
<dbReference type="PANTHER" id="PTHR22763">
    <property type="entry name" value="RING ZINC FINGER PROTEIN"/>
    <property type="match status" value="1"/>
</dbReference>
<dbReference type="PANTHER" id="PTHR22763:SF162">
    <property type="entry name" value="TRANSMEMBRANE E3 UBIQUITIN-PROTEIN LIGASE 1"/>
    <property type="match status" value="1"/>
</dbReference>
<feature type="transmembrane region" description="Helical" evidence="15">
    <location>
        <begin position="376"/>
        <end position="397"/>
    </location>
</feature>
<keyword evidence="12 15" id="KW-1133">Transmembrane helix</keyword>
<evidence type="ECO:0000256" key="2">
    <source>
        <dbReference type="ARBA" id="ARBA00004127"/>
    </source>
</evidence>
<keyword evidence="19" id="KW-1185">Reference proteome</keyword>
<feature type="signal peptide" evidence="16">
    <location>
        <begin position="1"/>
        <end position="29"/>
    </location>
</feature>
<gene>
    <name evidence="18" type="ORF">WJX72_006402</name>
</gene>
<dbReference type="SUPFAM" id="SSF57850">
    <property type="entry name" value="RING/U-box"/>
    <property type="match status" value="1"/>
</dbReference>
<evidence type="ECO:0000256" key="12">
    <source>
        <dbReference type="ARBA" id="ARBA00022989"/>
    </source>
</evidence>
<comment type="caution">
    <text evidence="18">The sequence shown here is derived from an EMBL/GenBank/DDBJ whole genome shotgun (WGS) entry which is preliminary data.</text>
</comment>
<dbReference type="GO" id="GO:0061630">
    <property type="term" value="F:ubiquitin protein ligase activity"/>
    <property type="evidence" value="ECO:0007669"/>
    <property type="project" value="UniProtKB-EC"/>
</dbReference>
<evidence type="ECO:0000256" key="14">
    <source>
        <dbReference type="PROSITE-ProRule" id="PRU00175"/>
    </source>
</evidence>
<dbReference type="SMART" id="SM00184">
    <property type="entry name" value="RING"/>
    <property type="match status" value="1"/>
</dbReference>
<comment type="subcellular location">
    <subcellularLocation>
        <location evidence="2">Endomembrane system</location>
        <topology evidence="2">Multi-pass membrane protein</topology>
    </subcellularLocation>
</comment>
<dbReference type="InterPro" id="IPR013083">
    <property type="entry name" value="Znf_RING/FYVE/PHD"/>
</dbReference>
<dbReference type="InterPro" id="IPR011016">
    <property type="entry name" value="Znf_RING-CH"/>
</dbReference>
<dbReference type="InterPro" id="IPR050731">
    <property type="entry name" value="HRD1_E3_ubiq-ligases"/>
</dbReference>
<comment type="catalytic activity">
    <reaction evidence="1">
        <text>S-ubiquitinyl-[E2 ubiquitin-conjugating enzyme]-L-cysteine + [acceptor protein]-L-lysine = [E2 ubiquitin-conjugating enzyme]-L-cysteine + N(6)-ubiquitinyl-[acceptor protein]-L-lysine.</text>
        <dbReference type="EC" id="2.3.2.27"/>
    </reaction>
</comment>
<sequence>MRKIGCSALLAQLLTVLCAAFCICCEARAFPQVLDSQQAAEQALQVSEQLVDSLPYAFPANISGAYKGSWDSLLPAQEAGEGAAVGDEQSHMLSKDAGLVILQLKSFATPVEGVHDIEGELVIRDGVYVTEEDVLMKVTGVYVVGAGRLHAVAEPAKPLELNVEPDDVEEQGPVYRQALRDAAKDWTQPGFPPVVVHHLAANQQVGLKKRCEFMLELSVSHLADAVAGQSGHSARLTSSELDALQDELDEQAAANQWGLHSDAALPTPVYVPPAEQSDVVLNGTLISSNCGISLGINATTTHVETYYAKAVNYTLMVTALSFVQVLLLIRQMESTSTQSGTAKVSLLSIGQQAIMDAYLCLLHLTTGIMVEPLFNAFATAAFFEFVIFAIFEMRYLLSIWRARRDSSADPWTAVTAQRELSVLYARFYSALLGGIFLMYQMQRYLRVLVFGLYSFWIPQIVFCARNDVAQPLRPFYILGMTATRLMLPLYLFGCPSNLLRIPPNPPICAALAVWMAVQVGVLLLQSRKGPRFFIPACFLPAKYDYHRKCTPRQLEGSEGPEDIETGGGAECVICMNPVDVERPAGRMVTPCGHFFHQQCLQRWMDVKMECPTCRTVLPPP</sequence>
<evidence type="ECO:0000256" key="1">
    <source>
        <dbReference type="ARBA" id="ARBA00000900"/>
    </source>
</evidence>
<reference evidence="18 19" key="1">
    <citation type="journal article" date="2024" name="Nat. Commun.">
        <title>Phylogenomics reveals the evolutionary origins of lichenization in chlorophyte algae.</title>
        <authorList>
            <person name="Puginier C."/>
            <person name="Libourel C."/>
            <person name="Otte J."/>
            <person name="Skaloud P."/>
            <person name="Haon M."/>
            <person name="Grisel S."/>
            <person name="Petersen M."/>
            <person name="Berrin J.G."/>
            <person name="Delaux P.M."/>
            <person name="Dal Grande F."/>
            <person name="Keller J."/>
        </authorList>
    </citation>
    <scope>NUCLEOTIDE SEQUENCE [LARGE SCALE GENOMIC DNA]</scope>
    <source>
        <strain evidence="18 19">SAG 2043</strain>
    </source>
</reference>
<evidence type="ECO:0000256" key="6">
    <source>
        <dbReference type="ARBA" id="ARBA00022692"/>
    </source>
</evidence>
<feature type="transmembrane region" description="Helical" evidence="15">
    <location>
        <begin position="445"/>
        <end position="463"/>
    </location>
</feature>
<feature type="transmembrane region" description="Helical" evidence="15">
    <location>
        <begin position="475"/>
        <end position="492"/>
    </location>
</feature>
<dbReference type="GO" id="GO:0008270">
    <property type="term" value="F:zinc ion binding"/>
    <property type="evidence" value="ECO:0007669"/>
    <property type="project" value="UniProtKB-KW"/>
</dbReference>
<dbReference type="Gene3D" id="3.30.40.10">
    <property type="entry name" value="Zinc/RING finger domain, C3HC4 (zinc finger)"/>
    <property type="match status" value="1"/>
</dbReference>
<evidence type="ECO:0000256" key="7">
    <source>
        <dbReference type="ARBA" id="ARBA00022723"/>
    </source>
</evidence>
<organism evidence="18 19">
    <name type="scientific">[Myrmecia] bisecta</name>
    <dbReference type="NCBI Taxonomy" id="41462"/>
    <lineage>
        <taxon>Eukaryota</taxon>
        <taxon>Viridiplantae</taxon>
        <taxon>Chlorophyta</taxon>
        <taxon>core chlorophytes</taxon>
        <taxon>Trebouxiophyceae</taxon>
        <taxon>Trebouxiales</taxon>
        <taxon>Trebouxiaceae</taxon>
        <taxon>Myrmecia</taxon>
    </lineage>
</organism>
<keyword evidence="6 15" id="KW-0812">Transmembrane</keyword>
<dbReference type="InterPro" id="IPR021319">
    <property type="entry name" value="DUF2921"/>
</dbReference>
<dbReference type="Pfam" id="PF13639">
    <property type="entry name" value="zf-RING_2"/>
    <property type="match status" value="1"/>
</dbReference>
<dbReference type="GO" id="GO:0012505">
    <property type="term" value="C:endomembrane system"/>
    <property type="evidence" value="ECO:0007669"/>
    <property type="project" value="UniProtKB-SubCell"/>
</dbReference>
<dbReference type="InterPro" id="IPR001841">
    <property type="entry name" value="Znf_RING"/>
</dbReference>
<keyword evidence="11" id="KW-0862">Zinc</keyword>
<proteinExistence type="predicted"/>
<dbReference type="Proteomes" id="UP001489004">
    <property type="component" value="Unassembled WGS sequence"/>
</dbReference>
<keyword evidence="8 16" id="KW-0732">Signal</keyword>
<evidence type="ECO:0000313" key="18">
    <source>
        <dbReference type="EMBL" id="KAK9829545.1"/>
    </source>
</evidence>
<dbReference type="EMBL" id="JALJOR010000001">
    <property type="protein sequence ID" value="KAK9829545.1"/>
    <property type="molecule type" value="Genomic_DNA"/>
</dbReference>
<keyword evidence="7" id="KW-0479">Metal-binding</keyword>
<evidence type="ECO:0000256" key="9">
    <source>
        <dbReference type="ARBA" id="ARBA00022771"/>
    </source>
</evidence>
<evidence type="ECO:0000256" key="8">
    <source>
        <dbReference type="ARBA" id="ARBA00022729"/>
    </source>
</evidence>
<evidence type="ECO:0000313" key="19">
    <source>
        <dbReference type="Proteomes" id="UP001489004"/>
    </source>
</evidence>
<keyword evidence="13 15" id="KW-0472">Membrane</keyword>
<evidence type="ECO:0000256" key="3">
    <source>
        <dbReference type="ARBA" id="ARBA00004906"/>
    </source>
</evidence>
<keyword evidence="9 14" id="KW-0863">Zinc-finger</keyword>
<evidence type="ECO:0000256" key="11">
    <source>
        <dbReference type="ARBA" id="ARBA00022833"/>
    </source>
</evidence>
<name>A0AAW1R6C9_9CHLO</name>
<dbReference type="GO" id="GO:0043161">
    <property type="term" value="P:proteasome-mediated ubiquitin-dependent protein catabolic process"/>
    <property type="evidence" value="ECO:0007669"/>
    <property type="project" value="TreeGrafter"/>
</dbReference>
<feature type="transmembrane region" description="Helical" evidence="15">
    <location>
        <begin position="504"/>
        <end position="524"/>
    </location>
</feature>